<organism evidence="1 2">
    <name type="scientific">Methylorubrum extorquens</name>
    <name type="common">Methylobacterium dichloromethanicum</name>
    <name type="synonym">Methylobacterium extorquens</name>
    <dbReference type="NCBI Taxonomy" id="408"/>
    <lineage>
        <taxon>Bacteria</taxon>
        <taxon>Pseudomonadati</taxon>
        <taxon>Pseudomonadota</taxon>
        <taxon>Alphaproteobacteria</taxon>
        <taxon>Hyphomicrobiales</taxon>
        <taxon>Methylobacteriaceae</taxon>
        <taxon>Methylorubrum</taxon>
    </lineage>
</organism>
<dbReference type="AlphaFoldDB" id="A0A2N9AXP5"/>
<dbReference type="EMBL" id="LT962688">
    <property type="protein sequence ID" value="SOR32093.1"/>
    <property type="molecule type" value="Genomic_DNA"/>
</dbReference>
<accession>A0A2N9AXP5</accession>
<evidence type="ECO:0000313" key="2">
    <source>
        <dbReference type="Proteomes" id="UP000233769"/>
    </source>
</evidence>
<dbReference type="InterPro" id="IPR012899">
    <property type="entry name" value="LTXXQ"/>
</dbReference>
<sequence length="121" mass="13913">MVKAALQLTPDQQKYWPAIEEAIRTRAEARYSRLSKLQGRAAAQRADPDPLRLIRERAEIMDERANGLKKLADAWQPLYQTLSPDQKSRMRVVVTRVIGGLRDAAEHRRKELMDDDDDDEG</sequence>
<gene>
    <name evidence="1" type="ORF">TK0001_5527</name>
</gene>
<name>A0A2N9AXP5_METEX</name>
<dbReference type="Pfam" id="PF07813">
    <property type="entry name" value="LTXXQ"/>
    <property type="match status" value="1"/>
</dbReference>
<protein>
    <submittedName>
        <fullName evidence="1">Uncharacterized protein</fullName>
    </submittedName>
</protein>
<proteinExistence type="predicted"/>
<dbReference type="Proteomes" id="UP000233769">
    <property type="component" value="Chromosome tk0001"/>
</dbReference>
<dbReference type="GO" id="GO:0042597">
    <property type="term" value="C:periplasmic space"/>
    <property type="evidence" value="ECO:0007669"/>
    <property type="project" value="InterPro"/>
</dbReference>
<evidence type="ECO:0000313" key="1">
    <source>
        <dbReference type="EMBL" id="SOR32093.1"/>
    </source>
</evidence>
<reference evidence="2" key="1">
    <citation type="submission" date="2017-10" db="EMBL/GenBank/DDBJ databases">
        <authorList>
            <person name="Regsiter A."/>
            <person name="William W."/>
        </authorList>
    </citation>
    <scope>NUCLEOTIDE SEQUENCE [LARGE SCALE GENOMIC DNA]</scope>
</reference>